<comment type="caution">
    <text evidence="1">The sequence shown here is derived from an EMBL/GenBank/DDBJ whole genome shotgun (WGS) entry which is preliminary data.</text>
</comment>
<organism evidence="1">
    <name type="scientific">marine sediment metagenome</name>
    <dbReference type="NCBI Taxonomy" id="412755"/>
    <lineage>
        <taxon>unclassified sequences</taxon>
        <taxon>metagenomes</taxon>
        <taxon>ecological metagenomes</taxon>
    </lineage>
</organism>
<dbReference type="AlphaFoldDB" id="A0A0F9L8V8"/>
<gene>
    <name evidence="1" type="ORF">LCGC14_1541780</name>
</gene>
<name>A0A0F9L8V8_9ZZZZ</name>
<dbReference type="EMBL" id="LAZR01011679">
    <property type="protein sequence ID" value="KKM60440.1"/>
    <property type="molecule type" value="Genomic_DNA"/>
</dbReference>
<proteinExistence type="predicted"/>
<reference evidence="1" key="1">
    <citation type="journal article" date="2015" name="Nature">
        <title>Complex archaea that bridge the gap between prokaryotes and eukaryotes.</title>
        <authorList>
            <person name="Spang A."/>
            <person name="Saw J.H."/>
            <person name="Jorgensen S.L."/>
            <person name="Zaremba-Niedzwiedzka K."/>
            <person name="Martijn J."/>
            <person name="Lind A.E."/>
            <person name="van Eijk R."/>
            <person name="Schleper C."/>
            <person name="Guy L."/>
            <person name="Ettema T.J."/>
        </authorList>
    </citation>
    <scope>NUCLEOTIDE SEQUENCE</scope>
</reference>
<sequence length="234" mass="24799">MALIKPGPMVTAISGLLGGVIFSRNKGGAYAKSFAVPTNPNTLRQQDVRSDFASLVVAWVNDLTQLLRDGWNDFAETTPRLNALGETVFWTGQQTYISVNATLLQAALTRQDTAPPIAAAPPPDTAFAITALDSSPAQMAVAFDDTALWTAIDGAALLIYMARPRSPGVVNTKVPFRFAGAILGDAVTAPTSPVIFTTLPWTVAAGDLVFNDGRIVLPSGLQTARFRSDDFTST</sequence>
<accession>A0A0F9L8V8</accession>
<evidence type="ECO:0000313" key="1">
    <source>
        <dbReference type="EMBL" id="KKM60440.1"/>
    </source>
</evidence>
<protein>
    <submittedName>
        <fullName evidence="1">Uncharacterized protein</fullName>
    </submittedName>
</protein>